<keyword evidence="3" id="KW-1185">Reference proteome</keyword>
<feature type="region of interest" description="Disordered" evidence="1">
    <location>
        <begin position="1"/>
        <end position="97"/>
    </location>
</feature>
<dbReference type="Proteomes" id="UP000307440">
    <property type="component" value="Unassembled WGS sequence"/>
</dbReference>
<protein>
    <submittedName>
        <fullName evidence="2">Uncharacterized protein</fullName>
    </submittedName>
</protein>
<evidence type="ECO:0000313" key="2">
    <source>
        <dbReference type="EMBL" id="TFK25661.1"/>
    </source>
</evidence>
<feature type="region of interest" description="Disordered" evidence="1">
    <location>
        <begin position="478"/>
        <end position="535"/>
    </location>
</feature>
<reference evidence="2 3" key="1">
    <citation type="journal article" date="2019" name="Nat. Ecol. Evol.">
        <title>Megaphylogeny resolves global patterns of mushroom evolution.</title>
        <authorList>
            <person name="Varga T."/>
            <person name="Krizsan K."/>
            <person name="Foldi C."/>
            <person name="Dima B."/>
            <person name="Sanchez-Garcia M."/>
            <person name="Sanchez-Ramirez S."/>
            <person name="Szollosi G.J."/>
            <person name="Szarkandi J.G."/>
            <person name="Papp V."/>
            <person name="Albert L."/>
            <person name="Andreopoulos W."/>
            <person name="Angelini C."/>
            <person name="Antonin V."/>
            <person name="Barry K.W."/>
            <person name="Bougher N.L."/>
            <person name="Buchanan P."/>
            <person name="Buyck B."/>
            <person name="Bense V."/>
            <person name="Catcheside P."/>
            <person name="Chovatia M."/>
            <person name="Cooper J."/>
            <person name="Damon W."/>
            <person name="Desjardin D."/>
            <person name="Finy P."/>
            <person name="Geml J."/>
            <person name="Haridas S."/>
            <person name="Hughes K."/>
            <person name="Justo A."/>
            <person name="Karasinski D."/>
            <person name="Kautmanova I."/>
            <person name="Kiss B."/>
            <person name="Kocsube S."/>
            <person name="Kotiranta H."/>
            <person name="LaButti K.M."/>
            <person name="Lechner B.E."/>
            <person name="Liimatainen K."/>
            <person name="Lipzen A."/>
            <person name="Lukacs Z."/>
            <person name="Mihaltcheva S."/>
            <person name="Morgado L.N."/>
            <person name="Niskanen T."/>
            <person name="Noordeloos M.E."/>
            <person name="Ohm R.A."/>
            <person name="Ortiz-Santana B."/>
            <person name="Ovrebo C."/>
            <person name="Racz N."/>
            <person name="Riley R."/>
            <person name="Savchenko A."/>
            <person name="Shiryaev A."/>
            <person name="Soop K."/>
            <person name="Spirin V."/>
            <person name="Szebenyi C."/>
            <person name="Tomsovsky M."/>
            <person name="Tulloss R.E."/>
            <person name="Uehling J."/>
            <person name="Grigoriev I.V."/>
            <person name="Vagvolgyi C."/>
            <person name="Papp T."/>
            <person name="Martin F.M."/>
            <person name="Miettinen O."/>
            <person name="Hibbett D.S."/>
            <person name="Nagy L.G."/>
        </authorList>
    </citation>
    <scope>NUCLEOTIDE SEQUENCE [LARGE SCALE GENOMIC DNA]</scope>
    <source>
        <strain evidence="2 3">CBS 121175</strain>
    </source>
</reference>
<proteinExistence type="predicted"/>
<feature type="region of interest" description="Disordered" evidence="1">
    <location>
        <begin position="111"/>
        <end position="134"/>
    </location>
</feature>
<sequence>MANGLFNAPPLSLVPISSFSTSPRAHSSPQPLDADFDNLSDGSDFSLLGADSATPSVVSFTSSLSANSSMPPTAAQSPHRGASIRNPDNENERPEQQSIRTAAIMSLLSRAASRRTREGGESSGSDPESSQATHPPIAVKEADLGGLSDAPSQGSHQASLIVNAGSKPPSSHKPATLYSRQAQLLIARLQAPILAPTMSSTSTITSSLPSAVSPIFDVEQSMASLELTSSSETEVDIGFDTPIASSPILTPHVAQSPSSSLYESTATVTPKLSLQIETRPVLRSAWTTESVSVADMPLPPSPPLSAPYPAPGVASTPFSLETPRRMSQNLSEPNVARDSPPPTLLAASSEPAIPGTPPWRQMTHEQERAFRYPPLIGHGRPFGQVLPKTAGFIDPYRVQLEPSTPSDDGANSDIYGPTTFDTVGGPYPYEFLPTEQLSAFDTNGHQLARVNFPASSEHGSTAPTSPFAPTLSAVDKGKGKEVVPAASTSQQVTSVPETATGAERPRLVRCVTISENSSSDPQSSTILAKSTAPLK</sequence>
<evidence type="ECO:0000256" key="1">
    <source>
        <dbReference type="SAM" id="MobiDB-lite"/>
    </source>
</evidence>
<feature type="compositionally biased region" description="Polar residues" evidence="1">
    <location>
        <begin position="513"/>
        <end position="528"/>
    </location>
</feature>
<name>A0A5C3KYD2_COPMA</name>
<gene>
    <name evidence="2" type="ORF">FA15DRAFT_333171</name>
</gene>
<feature type="compositionally biased region" description="Polar residues" evidence="1">
    <location>
        <begin position="15"/>
        <end position="30"/>
    </location>
</feature>
<dbReference type="EMBL" id="ML210183">
    <property type="protein sequence ID" value="TFK25661.1"/>
    <property type="molecule type" value="Genomic_DNA"/>
</dbReference>
<organism evidence="2 3">
    <name type="scientific">Coprinopsis marcescibilis</name>
    <name type="common">Agaric fungus</name>
    <name type="synonym">Psathyrella marcescibilis</name>
    <dbReference type="NCBI Taxonomy" id="230819"/>
    <lineage>
        <taxon>Eukaryota</taxon>
        <taxon>Fungi</taxon>
        <taxon>Dikarya</taxon>
        <taxon>Basidiomycota</taxon>
        <taxon>Agaricomycotina</taxon>
        <taxon>Agaricomycetes</taxon>
        <taxon>Agaricomycetidae</taxon>
        <taxon>Agaricales</taxon>
        <taxon>Agaricineae</taxon>
        <taxon>Psathyrellaceae</taxon>
        <taxon>Coprinopsis</taxon>
    </lineage>
</organism>
<feature type="compositionally biased region" description="Polar residues" evidence="1">
    <location>
        <begin position="53"/>
        <end position="76"/>
    </location>
</feature>
<feature type="region of interest" description="Disordered" evidence="1">
    <location>
        <begin position="315"/>
        <end position="358"/>
    </location>
</feature>
<evidence type="ECO:0000313" key="3">
    <source>
        <dbReference type="Proteomes" id="UP000307440"/>
    </source>
</evidence>
<accession>A0A5C3KYD2</accession>
<feature type="compositionally biased region" description="Polar residues" evidence="1">
    <location>
        <begin position="486"/>
        <end position="497"/>
    </location>
</feature>
<dbReference type="AlphaFoldDB" id="A0A5C3KYD2"/>